<keyword evidence="9" id="KW-1185">Reference proteome</keyword>
<evidence type="ECO:0000256" key="3">
    <source>
        <dbReference type="ARBA" id="ARBA00022722"/>
    </source>
</evidence>
<evidence type="ECO:0000313" key="9">
    <source>
        <dbReference type="Proteomes" id="UP001501612"/>
    </source>
</evidence>
<dbReference type="Proteomes" id="UP001501612">
    <property type="component" value="Unassembled WGS sequence"/>
</dbReference>
<protein>
    <recommendedName>
        <fullName evidence="6">Exodeoxyribonuclease 7 small subunit</fullName>
        <ecNumber evidence="6">3.1.11.6</ecNumber>
    </recommendedName>
    <alternativeName>
        <fullName evidence="6">Exodeoxyribonuclease VII small subunit</fullName>
        <shortName evidence="6">Exonuclease VII small subunit</shortName>
    </alternativeName>
</protein>
<keyword evidence="2 6" id="KW-0963">Cytoplasm</keyword>
<evidence type="ECO:0000313" key="8">
    <source>
        <dbReference type="EMBL" id="GAA1918026.1"/>
    </source>
</evidence>
<dbReference type="RefSeq" id="WP_344006546.1">
    <property type="nucleotide sequence ID" value="NZ_BAAAMY010000004.1"/>
</dbReference>
<gene>
    <name evidence="6" type="primary">xseB</name>
    <name evidence="8" type="ORF">GCM10009737_19330</name>
</gene>
<keyword evidence="5 6" id="KW-0269">Exonuclease</keyword>
<evidence type="ECO:0000256" key="4">
    <source>
        <dbReference type="ARBA" id="ARBA00022801"/>
    </source>
</evidence>
<keyword evidence="3 6" id="KW-0540">Nuclease</keyword>
<dbReference type="Pfam" id="PF02609">
    <property type="entry name" value="Exonuc_VII_S"/>
    <property type="match status" value="1"/>
</dbReference>
<evidence type="ECO:0000256" key="2">
    <source>
        <dbReference type="ARBA" id="ARBA00022490"/>
    </source>
</evidence>
<dbReference type="PANTHER" id="PTHR34137:SF1">
    <property type="entry name" value="EXODEOXYRIBONUCLEASE 7 SMALL SUBUNIT"/>
    <property type="match status" value="1"/>
</dbReference>
<name>A0ABN2PDJ3_9ACTN</name>
<comment type="caution">
    <text evidence="8">The sequence shown here is derived from an EMBL/GenBank/DDBJ whole genome shotgun (WGS) entry which is preliminary data.</text>
</comment>
<accession>A0ABN2PDJ3</accession>
<proteinExistence type="inferred from homology"/>
<comment type="subunit">
    <text evidence="6">Heterooligomer composed of large and small subunits.</text>
</comment>
<keyword evidence="4 6" id="KW-0378">Hydrolase</keyword>
<dbReference type="InterPro" id="IPR037004">
    <property type="entry name" value="Exonuc_VII_ssu_sf"/>
</dbReference>
<dbReference type="Gene3D" id="1.10.287.1040">
    <property type="entry name" value="Exonuclease VII, small subunit"/>
    <property type="match status" value="1"/>
</dbReference>
<dbReference type="EMBL" id="BAAAMY010000004">
    <property type="protein sequence ID" value="GAA1918026.1"/>
    <property type="molecule type" value="Genomic_DNA"/>
</dbReference>
<evidence type="ECO:0000256" key="6">
    <source>
        <dbReference type="HAMAP-Rule" id="MF_00337"/>
    </source>
</evidence>
<comment type="catalytic activity">
    <reaction evidence="6">
        <text>Exonucleolytic cleavage in either 5'- to 3'- or 3'- to 5'-direction to yield nucleoside 5'-phosphates.</text>
        <dbReference type="EC" id="3.1.11.6"/>
    </reaction>
</comment>
<comment type="function">
    <text evidence="6">Bidirectionally degrades single-stranded DNA into large acid-insoluble oligonucleotides, which are then degraded further into small acid-soluble oligonucleotides.</text>
</comment>
<evidence type="ECO:0000256" key="1">
    <source>
        <dbReference type="ARBA" id="ARBA00009998"/>
    </source>
</evidence>
<dbReference type="EC" id="3.1.11.6" evidence="6"/>
<comment type="similarity">
    <text evidence="1 6">Belongs to the XseB family.</text>
</comment>
<reference evidence="8 9" key="1">
    <citation type="journal article" date="2019" name="Int. J. Syst. Evol. Microbiol.">
        <title>The Global Catalogue of Microorganisms (GCM) 10K type strain sequencing project: providing services to taxonomists for standard genome sequencing and annotation.</title>
        <authorList>
            <consortium name="The Broad Institute Genomics Platform"/>
            <consortium name="The Broad Institute Genome Sequencing Center for Infectious Disease"/>
            <person name="Wu L."/>
            <person name="Ma J."/>
        </authorList>
    </citation>
    <scope>NUCLEOTIDE SEQUENCE [LARGE SCALE GENOMIC DNA]</scope>
    <source>
        <strain evidence="8 9">JCM 14046</strain>
    </source>
</reference>
<dbReference type="InterPro" id="IPR003761">
    <property type="entry name" value="Exonuc_VII_S"/>
</dbReference>
<dbReference type="HAMAP" id="MF_00337">
    <property type="entry name" value="Exonuc_7_S"/>
    <property type="match status" value="1"/>
</dbReference>
<evidence type="ECO:0000256" key="5">
    <source>
        <dbReference type="ARBA" id="ARBA00022839"/>
    </source>
</evidence>
<evidence type="ECO:0000256" key="7">
    <source>
        <dbReference type="SAM" id="MobiDB-lite"/>
    </source>
</evidence>
<feature type="region of interest" description="Disordered" evidence="7">
    <location>
        <begin position="1"/>
        <end position="21"/>
    </location>
</feature>
<organism evidence="8 9">
    <name type="scientific">Nocardioides lentus</name>
    <dbReference type="NCBI Taxonomy" id="338077"/>
    <lineage>
        <taxon>Bacteria</taxon>
        <taxon>Bacillati</taxon>
        <taxon>Actinomycetota</taxon>
        <taxon>Actinomycetes</taxon>
        <taxon>Propionibacteriales</taxon>
        <taxon>Nocardioidaceae</taxon>
        <taxon>Nocardioides</taxon>
    </lineage>
</organism>
<dbReference type="PANTHER" id="PTHR34137">
    <property type="entry name" value="EXODEOXYRIBONUCLEASE 7 SMALL SUBUNIT"/>
    <property type="match status" value="1"/>
</dbReference>
<comment type="subcellular location">
    <subcellularLocation>
        <location evidence="6">Cytoplasm</location>
    </subcellularLocation>
</comment>
<sequence>MSTSQPEPDTGDDTGPEEALGYEAAREQLVDTVAQLESGGTTLEESLALWERAEHLARTCQTFLDGARTRLDAVLDDEA</sequence>
<dbReference type="NCBIfam" id="TIGR01280">
    <property type="entry name" value="xseB"/>
    <property type="match status" value="1"/>
</dbReference>
<dbReference type="SUPFAM" id="SSF116842">
    <property type="entry name" value="XseB-like"/>
    <property type="match status" value="1"/>
</dbReference>
<dbReference type="NCBIfam" id="NF002139">
    <property type="entry name" value="PRK00977.1-3"/>
    <property type="match status" value="1"/>
</dbReference>